<feature type="compositionally biased region" description="Low complexity" evidence="1">
    <location>
        <begin position="9"/>
        <end position="25"/>
    </location>
</feature>
<protein>
    <submittedName>
        <fullName evidence="2">Uncharacterized protein</fullName>
    </submittedName>
</protein>
<keyword evidence="3" id="KW-1185">Reference proteome</keyword>
<evidence type="ECO:0000256" key="1">
    <source>
        <dbReference type="SAM" id="MobiDB-lite"/>
    </source>
</evidence>
<evidence type="ECO:0000313" key="2">
    <source>
        <dbReference type="EMBL" id="KAB8302548.1"/>
    </source>
</evidence>
<dbReference type="AlphaFoldDB" id="A0A5N6KFW2"/>
<gene>
    <name evidence="2" type="ORF">EYC80_005936</name>
</gene>
<evidence type="ECO:0000313" key="3">
    <source>
        <dbReference type="Proteomes" id="UP000326757"/>
    </source>
</evidence>
<proteinExistence type="predicted"/>
<reference evidence="2 3" key="1">
    <citation type="submission" date="2019-06" db="EMBL/GenBank/DDBJ databases">
        <title>Genome Sequence of the Brown Rot Fungal Pathogen Monilinia laxa.</title>
        <authorList>
            <person name="De Miccolis Angelini R.M."/>
            <person name="Landi L."/>
            <person name="Abate D."/>
            <person name="Pollastro S."/>
            <person name="Romanazzi G."/>
            <person name="Faretra F."/>
        </authorList>
    </citation>
    <scope>NUCLEOTIDE SEQUENCE [LARGE SCALE GENOMIC DNA]</scope>
    <source>
        <strain evidence="2 3">Mlax316</strain>
    </source>
</reference>
<feature type="compositionally biased region" description="Polar residues" evidence="1">
    <location>
        <begin position="141"/>
        <end position="151"/>
    </location>
</feature>
<feature type="region of interest" description="Disordered" evidence="1">
    <location>
        <begin position="1"/>
        <end position="34"/>
    </location>
</feature>
<feature type="region of interest" description="Disordered" evidence="1">
    <location>
        <begin position="134"/>
        <end position="191"/>
    </location>
</feature>
<accession>A0A5N6KFW2</accession>
<dbReference type="EMBL" id="VIGI01000003">
    <property type="protein sequence ID" value="KAB8302548.1"/>
    <property type="molecule type" value="Genomic_DNA"/>
</dbReference>
<name>A0A5N6KFW2_MONLA</name>
<sequence>MSINSPSQPTSQGSHSISPSGSHQTTPHPIPSHAGPITSHPVASCYQRHLACSNPTQHPPYPSQPFPAPLLVSTRFKYLCSKLLLIISTQQSLDRLIIYTTIPAPGPVPAPTDNNLLDTHSYLLQIYNLLSQHHVPPPPSTGNCQTQPTQRRSIKNTHTHRAPRTPPLKSTHSTRTAHPKNPTAKATQKRHATITPAVHEKIDTNHHFPFPISHSHFPFPISHLAFPIPLLPFAKLAILPPSQPANHSNHPSNLHITTRRAKHEKSSTQVLARQGTLSTYIYIPQYAPTPKPTPTLHTTNPPTSTYISSPSPPLNVLVPISISISIPVSIPVLPSHPTNSISISLAGSIKESQPTRHSTIIIFHSSPSTSIWTSPSSPEHHQSTMLLKASLENNMVEEGGGGGGGECLNPKTKNMPVVSLN</sequence>
<dbReference type="Proteomes" id="UP000326757">
    <property type="component" value="Unassembled WGS sequence"/>
</dbReference>
<feature type="region of interest" description="Disordered" evidence="1">
    <location>
        <begin position="398"/>
        <end position="421"/>
    </location>
</feature>
<organism evidence="2 3">
    <name type="scientific">Monilinia laxa</name>
    <name type="common">Brown rot fungus</name>
    <name type="synonym">Sclerotinia laxa</name>
    <dbReference type="NCBI Taxonomy" id="61186"/>
    <lineage>
        <taxon>Eukaryota</taxon>
        <taxon>Fungi</taxon>
        <taxon>Dikarya</taxon>
        <taxon>Ascomycota</taxon>
        <taxon>Pezizomycotina</taxon>
        <taxon>Leotiomycetes</taxon>
        <taxon>Helotiales</taxon>
        <taxon>Sclerotiniaceae</taxon>
        <taxon>Monilinia</taxon>
    </lineage>
</organism>
<feature type="compositionally biased region" description="Basic residues" evidence="1">
    <location>
        <begin position="152"/>
        <end position="163"/>
    </location>
</feature>
<comment type="caution">
    <text evidence="2">The sequence shown here is derived from an EMBL/GenBank/DDBJ whole genome shotgun (WGS) entry which is preliminary data.</text>
</comment>